<name>A0A0N7ZAH8_SCYOL</name>
<dbReference type="Gene3D" id="1.10.510.10">
    <property type="entry name" value="Transferase(Phosphotransferase) domain 1"/>
    <property type="match status" value="1"/>
</dbReference>
<dbReference type="GO" id="GO:0004674">
    <property type="term" value="F:protein serine/threonine kinase activity"/>
    <property type="evidence" value="ECO:0007669"/>
    <property type="project" value="UniProtKB-KW"/>
</dbReference>
<dbReference type="SMART" id="SM00220">
    <property type="entry name" value="S_TKc"/>
    <property type="match status" value="1"/>
</dbReference>
<keyword evidence="1 3" id="KW-0547">Nucleotide-binding</keyword>
<feature type="domain" description="Protein kinase" evidence="6">
    <location>
        <begin position="94"/>
        <end position="379"/>
    </location>
</feature>
<protein>
    <recommendedName>
        <fullName evidence="6">Protein kinase domain-containing protein</fullName>
    </recommendedName>
</protein>
<dbReference type="Pfam" id="PF00069">
    <property type="entry name" value="Pkinase"/>
    <property type="match status" value="1"/>
</dbReference>
<feature type="binding site" evidence="3">
    <location>
        <position position="121"/>
    </location>
    <ligand>
        <name>ATP</name>
        <dbReference type="ChEBI" id="CHEBI:30616"/>
    </ligand>
</feature>
<dbReference type="PROSITE" id="PS00108">
    <property type="entry name" value="PROTEIN_KINASE_ST"/>
    <property type="match status" value="1"/>
</dbReference>
<sequence length="399" mass="44866">MDEEHEENQRPLGCFAFLRRLLRLFKKKKSKKTKDKNHDKENMKVKSREEEEEGEKKNDEQENEGGVRTEDVEDDGQFLRRHVAFLTREQLHSLGDGRPLGEGAYGSVKQLTYHGTEAVVKELLDDSEPEQLLKEARVLAELDGAGGVPRLLAVCQTPPALVQEFLGQTYNKYLVKCSVRLFLRSLGGICHQLRQVHAKGFVHNDLKMNNITFTGAVGNPEFHIIDFGVACRVGEALVEEPLDLTERKAKEAKKKAKQAIRGDTIEDFLASLGKGQQDKKGEDTKPCAEDSEDEAAWMAPEVLAGEQVLPSGDVYSFGYLLECLTEDCRQNSQENNCLVEEPQSTFLGAPLMRLSHLCTQWDPRRRPSLAQVSQAVEALAEHLSARQLAARLHFQDDDE</sequence>
<organism evidence="7">
    <name type="scientific">Scylla olivacea</name>
    <name type="common">Orange mud crab</name>
    <name type="synonym">Cancer olivacea</name>
    <dbReference type="NCBI Taxonomy" id="85551"/>
    <lineage>
        <taxon>Eukaryota</taxon>
        <taxon>Metazoa</taxon>
        <taxon>Ecdysozoa</taxon>
        <taxon>Arthropoda</taxon>
        <taxon>Crustacea</taxon>
        <taxon>Multicrustacea</taxon>
        <taxon>Malacostraca</taxon>
        <taxon>Eumalacostraca</taxon>
        <taxon>Eucarida</taxon>
        <taxon>Decapoda</taxon>
        <taxon>Pleocyemata</taxon>
        <taxon>Brachyura</taxon>
        <taxon>Eubrachyura</taxon>
        <taxon>Portunoidea</taxon>
        <taxon>Portunidae</taxon>
        <taxon>Portuninae</taxon>
        <taxon>Scylla</taxon>
    </lineage>
</organism>
<dbReference type="Gene3D" id="3.30.200.20">
    <property type="entry name" value="Phosphorylase Kinase, domain 1"/>
    <property type="match status" value="1"/>
</dbReference>
<keyword evidence="4" id="KW-0723">Serine/threonine-protein kinase</keyword>
<reference evidence="7" key="1">
    <citation type="submission" date="2015-09" db="EMBL/GenBank/DDBJ databases">
        <title>Scylla olivacea transcriptome.</title>
        <authorList>
            <person name="Ikhwanuddin M."/>
        </authorList>
    </citation>
    <scope>NUCLEOTIDE SEQUENCE</scope>
</reference>
<dbReference type="InterPro" id="IPR000719">
    <property type="entry name" value="Prot_kinase_dom"/>
</dbReference>
<feature type="region of interest" description="Disordered" evidence="5">
    <location>
        <begin position="28"/>
        <end position="73"/>
    </location>
</feature>
<dbReference type="EMBL" id="GDRN01098799">
    <property type="protein sequence ID" value="JAI58888.1"/>
    <property type="molecule type" value="Transcribed_RNA"/>
</dbReference>
<keyword evidence="2 3" id="KW-0067">ATP-binding</keyword>
<evidence type="ECO:0000256" key="4">
    <source>
        <dbReference type="RuleBase" id="RU000304"/>
    </source>
</evidence>
<dbReference type="PROSITE" id="PS50011">
    <property type="entry name" value="PROTEIN_KINASE_DOM"/>
    <property type="match status" value="1"/>
</dbReference>
<feature type="compositionally biased region" description="Basic and acidic residues" evidence="5">
    <location>
        <begin position="276"/>
        <end position="288"/>
    </location>
</feature>
<dbReference type="InterPro" id="IPR011009">
    <property type="entry name" value="Kinase-like_dom_sf"/>
</dbReference>
<dbReference type="InterPro" id="IPR017441">
    <property type="entry name" value="Protein_kinase_ATP_BS"/>
</dbReference>
<dbReference type="GO" id="GO:0005524">
    <property type="term" value="F:ATP binding"/>
    <property type="evidence" value="ECO:0007669"/>
    <property type="project" value="UniProtKB-UniRule"/>
</dbReference>
<dbReference type="PANTHER" id="PTHR44329">
    <property type="entry name" value="SERINE/THREONINE-PROTEIN KINASE TNNI3K-RELATED"/>
    <property type="match status" value="1"/>
</dbReference>
<accession>A0A0N7ZAH8</accession>
<feature type="compositionally biased region" description="Basic and acidic residues" evidence="5">
    <location>
        <begin position="36"/>
        <end position="70"/>
    </location>
</feature>
<comment type="similarity">
    <text evidence="4">Belongs to the protein kinase superfamily.</text>
</comment>
<evidence type="ECO:0000256" key="2">
    <source>
        <dbReference type="ARBA" id="ARBA00022840"/>
    </source>
</evidence>
<dbReference type="PROSITE" id="PS00107">
    <property type="entry name" value="PROTEIN_KINASE_ATP"/>
    <property type="match status" value="1"/>
</dbReference>
<evidence type="ECO:0000313" key="7">
    <source>
        <dbReference type="EMBL" id="JAI58888.1"/>
    </source>
</evidence>
<keyword evidence="4" id="KW-0808">Transferase</keyword>
<evidence type="ECO:0000256" key="5">
    <source>
        <dbReference type="SAM" id="MobiDB-lite"/>
    </source>
</evidence>
<keyword evidence="4" id="KW-0418">Kinase</keyword>
<feature type="region of interest" description="Disordered" evidence="5">
    <location>
        <begin position="272"/>
        <end position="293"/>
    </location>
</feature>
<evidence type="ECO:0000256" key="1">
    <source>
        <dbReference type="ARBA" id="ARBA00022741"/>
    </source>
</evidence>
<dbReference type="InterPro" id="IPR051681">
    <property type="entry name" value="Ser/Thr_Kinases-Pseudokinases"/>
</dbReference>
<dbReference type="SUPFAM" id="SSF56112">
    <property type="entry name" value="Protein kinase-like (PK-like)"/>
    <property type="match status" value="1"/>
</dbReference>
<evidence type="ECO:0000259" key="6">
    <source>
        <dbReference type="PROSITE" id="PS50011"/>
    </source>
</evidence>
<evidence type="ECO:0000256" key="3">
    <source>
        <dbReference type="PROSITE-ProRule" id="PRU10141"/>
    </source>
</evidence>
<dbReference type="AlphaFoldDB" id="A0A0N7ZAH8"/>
<proteinExistence type="inferred from homology"/>
<dbReference type="InterPro" id="IPR008271">
    <property type="entry name" value="Ser/Thr_kinase_AS"/>
</dbReference>